<proteinExistence type="predicted"/>
<comment type="caution">
    <text evidence="1">The sequence shown here is derived from an EMBL/GenBank/DDBJ whole genome shotgun (WGS) entry which is preliminary data.</text>
</comment>
<evidence type="ECO:0000313" key="1">
    <source>
        <dbReference type="EMBL" id="TXJ57013.1"/>
    </source>
</evidence>
<name>A0A5C8G4N6_9SPIR</name>
<sequence>MGDIIGNIFPKDMSVALDFTFYNIQVGLFPKFNFGNFSIGIGGGIKIPVIGEMSITATALNIEETRKLSRVDIADFFNPPIFGYVKTSLAYSFYLTDKVALDVGLYLSYDIMQFINEGGKDEYGGTLNTGIIFGVKFGGKVD</sequence>
<evidence type="ECO:0000313" key="2">
    <source>
        <dbReference type="Proteomes" id="UP000322327"/>
    </source>
</evidence>
<protein>
    <recommendedName>
        <fullName evidence="3">PorT family protein</fullName>
    </recommendedName>
</protein>
<gene>
    <name evidence="1" type="ORF">EPJ76_02710</name>
</gene>
<organism evidence="1 2">
    <name type="scientific">Brachyspira aalborgi</name>
    <dbReference type="NCBI Taxonomy" id="29522"/>
    <lineage>
        <taxon>Bacteria</taxon>
        <taxon>Pseudomonadati</taxon>
        <taxon>Spirochaetota</taxon>
        <taxon>Spirochaetia</taxon>
        <taxon>Brachyspirales</taxon>
        <taxon>Brachyspiraceae</taxon>
        <taxon>Brachyspira</taxon>
    </lineage>
</organism>
<dbReference type="EMBL" id="SAYI01000013">
    <property type="protein sequence ID" value="TXJ57013.1"/>
    <property type="molecule type" value="Genomic_DNA"/>
</dbReference>
<dbReference type="RefSeq" id="WP_147530431.1">
    <property type="nucleotide sequence ID" value="NZ_SAYI01000013.1"/>
</dbReference>
<reference evidence="1 2" key="1">
    <citation type="journal article" date="1992" name="Lakartidningen">
        <title>[Penicillin V and not amoxicillin is the first choice preparation in acute otitis].</title>
        <authorList>
            <person name="Kamme C."/>
            <person name="Lundgren K."/>
            <person name="Prellner K."/>
        </authorList>
    </citation>
    <scope>NUCLEOTIDE SEQUENCE [LARGE SCALE GENOMIC DNA]</scope>
    <source>
        <strain evidence="1 2">PC3053II</strain>
    </source>
</reference>
<evidence type="ECO:0008006" key="3">
    <source>
        <dbReference type="Google" id="ProtNLM"/>
    </source>
</evidence>
<dbReference type="Proteomes" id="UP000322327">
    <property type="component" value="Unassembled WGS sequence"/>
</dbReference>
<accession>A0A5C8G4N6</accession>
<dbReference type="AlphaFoldDB" id="A0A5C8G4N6"/>